<accession>A0ABN8PNH8</accession>
<evidence type="ECO:0000256" key="3">
    <source>
        <dbReference type="ARBA" id="ARBA00006676"/>
    </source>
</evidence>
<evidence type="ECO:0000256" key="1">
    <source>
        <dbReference type="ARBA" id="ARBA00001947"/>
    </source>
</evidence>
<evidence type="ECO:0000256" key="2">
    <source>
        <dbReference type="ARBA" id="ARBA00004296"/>
    </source>
</evidence>
<dbReference type="Pfam" id="PF00962">
    <property type="entry name" value="A_deaminase"/>
    <property type="match status" value="1"/>
</dbReference>
<comment type="cofactor">
    <cofactor evidence="1">
        <name>Zn(2+)</name>
        <dbReference type="ChEBI" id="CHEBI:29105"/>
    </cofactor>
</comment>
<evidence type="ECO:0000256" key="5">
    <source>
        <dbReference type="ARBA" id="ARBA00018099"/>
    </source>
</evidence>
<protein>
    <recommendedName>
        <fullName evidence="5">Adenosine deaminase</fullName>
        <ecNumber evidence="4">3.5.4.4</ecNumber>
    </recommendedName>
</protein>
<keyword evidence="7" id="KW-0378">Hydrolase</keyword>
<dbReference type="Gene3D" id="3.20.20.140">
    <property type="entry name" value="Metal-dependent hydrolases"/>
    <property type="match status" value="1"/>
</dbReference>
<comment type="subcellular location">
    <subcellularLocation>
        <location evidence="2">Cell membrane</location>
        <topology evidence="2">Peripheral membrane protein</topology>
        <orientation evidence="2">Extracellular side</orientation>
    </subcellularLocation>
</comment>
<dbReference type="InterPro" id="IPR006330">
    <property type="entry name" value="Ado/ade_deaminase"/>
</dbReference>
<evidence type="ECO:0000256" key="4">
    <source>
        <dbReference type="ARBA" id="ARBA00012784"/>
    </source>
</evidence>
<dbReference type="InterPro" id="IPR032466">
    <property type="entry name" value="Metal_Hydrolase"/>
</dbReference>
<comment type="caution">
    <text evidence="10">The sequence shown here is derived from an EMBL/GenBank/DDBJ whole genome shotgun (WGS) entry which is preliminary data.</text>
</comment>
<dbReference type="Proteomes" id="UP001159427">
    <property type="component" value="Unassembled WGS sequence"/>
</dbReference>
<organism evidence="10 11">
    <name type="scientific">Porites evermanni</name>
    <dbReference type="NCBI Taxonomy" id="104178"/>
    <lineage>
        <taxon>Eukaryota</taxon>
        <taxon>Metazoa</taxon>
        <taxon>Cnidaria</taxon>
        <taxon>Anthozoa</taxon>
        <taxon>Hexacorallia</taxon>
        <taxon>Scleractinia</taxon>
        <taxon>Fungiina</taxon>
        <taxon>Poritidae</taxon>
        <taxon>Porites</taxon>
    </lineage>
</organism>
<evidence type="ECO:0000256" key="8">
    <source>
        <dbReference type="ARBA" id="ARBA00022833"/>
    </source>
</evidence>
<dbReference type="PANTHER" id="PTHR11409:SF43">
    <property type="entry name" value="ADENOSINE DEAMINASE"/>
    <property type="match status" value="1"/>
</dbReference>
<proteinExistence type="inferred from homology"/>
<dbReference type="PROSITE" id="PS00485">
    <property type="entry name" value="A_DEAMINASE"/>
    <property type="match status" value="1"/>
</dbReference>
<evidence type="ECO:0000313" key="11">
    <source>
        <dbReference type="Proteomes" id="UP001159427"/>
    </source>
</evidence>
<name>A0ABN8PNH8_9CNID</name>
<evidence type="ECO:0000256" key="6">
    <source>
        <dbReference type="ARBA" id="ARBA00022723"/>
    </source>
</evidence>
<reference evidence="10 11" key="1">
    <citation type="submission" date="2022-05" db="EMBL/GenBank/DDBJ databases">
        <authorList>
            <consortium name="Genoscope - CEA"/>
            <person name="William W."/>
        </authorList>
    </citation>
    <scope>NUCLEOTIDE SEQUENCE [LARGE SCALE GENOMIC DNA]</scope>
</reference>
<evidence type="ECO:0000313" key="10">
    <source>
        <dbReference type="EMBL" id="CAH3145277.1"/>
    </source>
</evidence>
<evidence type="ECO:0000256" key="7">
    <source>
        <dbReference type="ARBA" id="ARBA00022801"/>
    </source>
</evidence>
<evidence type="ECO:0000259" key="9">
    <source>
        <dbReference type="Pfam" id="PF00962"/>
    </source>
</evidence>
<dbReference type="PANTHER" id="PTHR11409">
    <property type="entry name" value="ADENOSINE DEAMINASE"/>
    <property type="match status" value="1"/>
</dbReference>
<sequence length="366" mass="40806">MALKLPKSKVELHVHLDGALRIQTIIDLAKEKQIPLPSYDENGLRQYVSVSLDKPSSLQGFLSCFRVFVPVIIDDVVALERIAHEFCEDQASSGVLYCEVRYCPHLLCTAHNSMMNGRPDDEDNEVPNMLLKKGVSPRDVVQAVCRGLHRGERDFGVKVRSILCCMRPEPEWSLEILSLCKEFSSDGVVGIDLAGDEILGEIPAMKGHINAFKEARQLKIHRTVHAGEAAPAASVKEALNILHAERIGHGYHVLEDDMLYRRIIDENIHLEACPTSSILTGAVKPCFSTHPLRRFAQDRVNFSLNSDDPLVCHTTKDLEEKIAINKIGLSPAEITRATFNAARASFLPENEKQELIDQLKLVHGIQ</sequence>
<dbReference type="EMBL" id="CALNXI010000888">
    <property type="protein sequence ID" value="CAH3145277.1"/>
    <property type="molecule type" value="Genomic_DNA"/>
</dbReference>
<feature type="domain" description="Adenosine deaminase" evidence="9">
    <location>
        <begin position="9"/>
        <end position="359"/>
    </location>
</feature>
<dbReference type="SUPFAM" id="SSF51556">
    <property type="entry name" value="Metallo-dependent hydrolases"/>
    <property type="match status" value="1"/>
</dbReference>
<dbReference type="InterPro" id="IPR001365">
    <property type="entry name" value="A_deaminase_dom"/>
</dbReference>
<dbReference type="NCBIfam" id="TIGR01430">
    <property type="entry name" value="aden_deam"/>
    <property type="match status" value="1"/>
</dbReference>
<dbReference type="EC" id="3.5.4.4" evidence="4"/>
<comment type="similarity">
    <text evidence="3">Belongs to the metallo-dependent hydrolases superfamily. Adenosine and AMP deaminases family.</text>
</comment>
<keyword evidence="6" id="KW-0479">Metal-binding</keyword>
<gene>
    <name evidence="10" type="ORF">PEVE_00043437</name>
</gene>
<keyword evidence="8" id="KW-0862">Zinc</keyword>
<dbReference type="InterPro" id="IPR006650">
    <property type="entry name" value="A/AMP_deam_AS"/>
</dbReference>
<keyword evidence="11" id="KW-1185">Reference proteome</keyword>